<evidence type="ECO:0000256" key="1">
    <source>
        <dbReference type="ARBA" id="ARBA00023002"/>
    </source>
</evidence>
<evidence type="ECO:0000313" key="5">
    <source>
        <dbReference type="EMBL" id="KAL1873271.1"/>
    </source>
</evidence>
<feature type="domain" description="Opine dehydrogenase" evidence="4">
    <location>
        <begin position="189"/>
        <end position="337"/>
    </location>
</feature>
<dbReference type="InterPro" id="IPR036291">
    <property type="entry name" value="NAD(P)-bd_dom_sf"/>
</dbReference>
<dbReference type="InterPro" id="IPR011128">
    <property type="entry name" value="G3P_DH_NAD-dep_N"/>
</dbReference>
<evidence type="ECO:0000259" key="3">
    <source>
        <dbReference type="Pfam" id="PF01210"/>
    </source>
</evidence>
<proteinExistence type="predicted"/>
<dbReference type="Pfam" id="PF01210">
    <property type="entry name" value="NAD_Gly3P_dh_N"/>
    <property type="match status" value="1"/>
</dbReference>
<evidence type="ECO:0000259" key="4">
    <source>
        <dbReference type="Pfam" id="PF02317"/>
    </source>
</evidence>
<comment type="caution">
    <text evidence="5">The sequence shown here is derived from an EMBL/GenBank/DDBJ whole genome shotgun (WGS) entry which is preliminary data.</text>
</comment>
<accession>A0ABR3XBH8</accession>
<comment type="catalytic activity">
    <reaction evidence="2">
        <text>sn-glycerol 3-phosphate + NAD(+) = dihydroxyacetone phosphate + NADH + H(+)</text>
        <dbReference type="Rhea" id="RHEA:11092"/>
        <dbReference type="ChEBI" id="CHEBI:15378"/>
        <dbReference type="ChEBI" id="CHEBI:57540"/>
        <dbReference type="ChEBI" id="CHEBI:57597"/>
        <dbReference type="ChEBI" id="CHEBI:57642"/>
        <dbReference type="ChEBI" id="CHEBI:57945"/>
        <dbReference type="EC" id="1.1.1.8"/>
    </reaction>
</comment>
<feature type="domain" description="Glycerol-3-phosphate dehydrogenase NAD-dependent N-terminal" evidence="3">
    <location>
        <begin position="12"/>
        <end position="112"/>
    </location>
</feature>
<organism evidence="5 6">
    <name type="scientific">Paecilomyces lecythidis</name>
    <dbReference type="NCBI Taxonomy" id="3004212"/>
    <lineage>
        <taxon>Eukaryota</taxon>
        <taxon>Fungi</taxon>
        <taxon>Dikarya</taxon>
        <taxon>Ascomycota</taxon>
        <taxon>Pezizomycotina</taxon>
        <taxon>Eurotiomycetes</taxon>
        <taxon>Eurotiomycetidae</taxon>
        <taxon>Eurotiales</taxon>
        <taxon>Thermoascaceae</taxon>
        <taxon>Paecilomyces</taxon>
    </lineage>
</organism>
<dbReference type="PANTHER" id="PTHR38015:SF1">
    <property type="entry name" value="OPINE DEHYDROGENASE DOMAIN-CONTAINING PROTEIN"/>
    <property type="match status" value="1"/>
</dbReference>
<dbReference type="InterPro" id="IPR008927">
    <property type="entry name" value="6-PGluconate_DH-like_C_sf"/>
</dbReference>
<dbReference type="SUPFAM" id="SSF51735">
    <property type="entry name" value="NAD(P)-binding Rossmann-fold domains"/>
    <property type="match status" value="1"/>
</dbReference>
<dbReference type="Pfam" id="PF02317">
    <property type="entry name" value="Octopine_DH"/>
    <property type="match status" value="1"/>
</dbReference>
<protein>
    <recommendedName>
        <fullName evidence="7">NAD/NADP octopine/nopaline dehydrogenase</fullName>
    </recommendedName>
</protein>
<keyword evidence="1" id="KW-0560">Oxidoreductase</keyword>
<dbReference type="SUPFAM" id="SSF48179">
    <property type="entry name" value="6-phosphogluconate dehydrogenase C-terminal domain-like"/>
    <property type="match status" value="1"/>
</dbReference>
<dbReference type="Gene3D" id="3.40.50.720">
    <property type="entry name" value="NAD(P)-binding Rossmann-like Domain"/>
    <property type="match status" value="1"/>
</dbReference>
<dbReference type="InterPro" id="IPR051729">
    <property type="entry name" value="Opine/Lysopine_DH"/>
</dbReference>
<gene>
    <name evidence="5" type="ORF">Plec18167_006320</name>
</gene>
<dbReference type="Gene3D" id="1.10.1040.10">
    <property type="entry name" value="N-(1-d-carboxylethyl)-l-norvaline Dehydrogenase, domain 2"/>
    <property type="match status" value="1"/>
</dbReference>
<name>A0ABR3XBH8_9EURO</name>
<keyword evidence="6" id="KW-1185">Reference proteome</keyword>
<dbReference type="Proteomes" id="UP001583193">
    <property type="component" value="Unassembled WGS sequence"/>
</dbReference>
<dbReference type="PANTHER" id="PTHR38015">
    <property type="entry name" value="BLR6086 PROTEIN"/>
    <property type="match status" value="1"/>
</dbReference>
<evidence type="ECO:0000256" key="2">
    <source>
        <dbReference type="ARBA" id="ARBA00048683"/>
    </source>
</evidence>
<dbReference type="InterPro" id="IPR013328">
    <property type="entry name" value="6PGD_dom2"/>
</dbReference>
<dbReference type="EMBL" id="JAVDPF010000022">
    <property type="protein sequence ID" value="KAL1873271.1"/>
    <property type="molecule type" value="Genomic_DNA"/>
</dbReference>
<dbReference type="InterPro" id="IPR003421">
    <property type="entry name" value="Opine_DH"/>
</dbReference>
<reference evidence="5 6" key="1">
    <citation type="journal article" date="2024" name="IMA Fungus">
        <title>IMA Genome - F19 : A genome assembly and annotation guide to empower mycologists, including annotated draft genome sequences of Ceratocystis pirilliformis, Diaporthe australafricana, Fusarium ophioides, Paecilomyces lecythidis, and Sporothrix stenoceras.</title>
        <authorList>
            <person name="Aylward J."/>
            <person name="Wilson A.M."/>
            <person name="Visagie C.M."/>
            <person name="Spraker J."/>
            <person name="Barnes I."/>
            <person name="Buitendag C."/>
            <person name="Ceriani C."/>
            <person name="Del Mar Angel L."/>
            <person name="du Plessis D."/>
            <person name="Fuchs T."/>
            <person name="Gasser K."/>
            <person name="Kramer D."/>
            <person name="Li W."/>
            <person name="Munsamy K."/>
            <person name="Piso A."/>
            <person name="Price J.L."/>
            <person name="Sonnekus B."/>
            <person name="Thomas C."/>
            <person name="van der Nest A."/>
            <person name="van Dijk A."/>
            <person name="van Heerden A."/>
            <person name="van Vuuren N."/>
            <person name="Yilmaz N."/>
            <person name="Duong T.A."/>
            <person name="van der Merwe N.A."/>
            <person name="Wingfield M.J."/>
            <person name="Wingfield B.D."/>
        </authorList>
    </citation>
    <scope>NUCLEOTIDE SEQUENCE [LARGE SCALE GENOMIC DNA]</scope>
    <source>
        <strain evidence="5 6">CMW 18167</strain>
    </source>
</reference>
<sequence length="391" mass="43133">MTVQNFDSVARVTIIGAGPCGCAFAADLASRGKSVMLYGHPEHRGAIPMIERNDGWLSASGEISGRFKVQTTSDLSLALQHSLFIVTTVPSYGQNTILQDLARFDLRNHTLIINVGNFFYLAARQNINARAILETDISPYATRITGDTVFVKGVKKALAIWIDPERLGSQDEFGLRRQVEDIFSQTLIWCDSLLQVGLNNINPVVHCPAALMNAGWIEATKGDFYFYAQGMSPSVSRVTEKVDNERLAIARAYGFDLVDITTYMNRNYSHDREFQDYHGFAVGSVIHNKTKSAPTSMKHRYLLEDILYGMVPWYELGLKCGLPSPTIRALIEMASVVSGFDYLEHGRTLKAAGLGEATKEQVSTALGGKPEKIPVNALDSQPVLQRPQVAV</sequence>
<evidence type="ECO:0000313" key="6">
    <source>
        <dbReference type="Proteomes" id="UP001583193"/>
    </source>
</evidence>
<evidence type="ECO:0008006" key="7">
    <source>
        <dbReference type="Google" id="ProtNLM"/>
    </source>
</evidence>